<dbReference type="InterPro" id="IPR038727">
    <property type="entry name" value="NadR/Ttd14_AAA_dom"/>
</dbReference>
<keyword evidence="6" id="KW-1185">Reference proteome</keyword>
<evidence type="ECO:0000313" key="5">
    <source>
        <dbReference type="EMBL" id="AYU77580.1"/>
    </source>
</evidence>
<proteinExistence type="predicted"/>
<dbReference type="GO" id="GO:0006139">
    <property type="term" value="P:nucleobase-containing compound metabolic process"/>
    <property type="evidence" value="ECO:0007669"/>
    <property type="project" value="InterPro"/>
</dbReference>
<keyword evidence="5" id="KW-0347">Helicase</keyword>
<dbReference type="GO" id="GO:0005524">
    <property type="term" value="F:ATP binding"/>
    <property type="evidence" value="ECO:0007669"/>
    <property type="project" value="InterPro"/>
</dbReference>
<dbReference type="GO" id="GO:0019205">
    <property type="term" value="F:nucleobase-containing compound kinase activity"/>
    <property type="evidence" value="ECO:0007669"/>
    <property type="project" value="InterPro"/>
</dbReference>
<dbReference type="SUPFAM" id="SSF47391">
    <property type="entry name" value="Dimerization-anchoring domain of cAMP-dependent PK regulatory subunit"/>
    <property type="match status" value="1"/>
</dbReference>
<keyword evidence="5" id="KW-0067">ATP-binding</keyword>
<evidence type="ECO:0000256" key="1">
    <source>
        <dbReference type="ARBA" id="ARBA00022679"/>
    </source>
</evidence>
<name>A0A3S7WTR3_LEIDO</name>
<sequence>MSTGTISAAALQYFESKGIQSILDEAMHNLVLKMPADPLLFLEEAFRRPTPLHIIITGPPGSGKTTLAAKLAAHYGITHVAATSAAAGDMAMPAGVLGELKTLQKDGKGWVLDGFPQTRADAIQLQTSGIFPQQVFELQVPLAVALERAIFTAADPSKNTEEATAIAKNYEHYDVRRIEVTTSYQHCYRGIDATVSAEEVAAEALKAIDALQLL</sequence>
<keyword evidence="1" id="KW-0808">Transferase</keyword>
<dbReference type="GO" id="GO:0004386">
    <property type="term" value="F:helicase activity"/>
    <property type="evidence" value="ECO:0007669"/>
    <property type="project" value="UniProtKB-KW"/>
</dbReference>
<dbReference type="CDD" id="cd22981">
    <property type="entry name" value="DD_TbAK-like"/>
    <property type="match status" value="1"/>
</dbReference>
<dbReference type="OrthoDB" id="439792at2759"/>
<dbReference type="InterPro" id="IPR027417">
    <property type="entry name" value="P-loop_NTPase"/>
</dbReference>
<gene>
    <name evidence="5" type="ORF">LdCL_160005200</name>
</gene>
<reference evidence="5 6" key="1">
    <citation type="journal article" date="2018" name="Sci. Rep.">
        <title>A complete Leishmania donovani reference genome identifies novel genetic variations associated with virulence.</title>
        <authorList>
            <person name="Lypaczewski P."/>
            <person name="Hoshizaki J."/>
            <person name="Zhang W.-W."/>
            <person name="McCall L.-I."/>
            <person name="Torcivia-Rodriguez J."/>
            <person name="Simonyan V."/>
            <person name="Kaur A."/>
            <person name="Dewar K."/>
            <person name="Matlashewski G."/>
        </authorList>
    </citation>
    <scope>NUCLEOTIDE SEQUENCE [LARGE SCALE GENOMIC DNA]</scope>
    <source>
        <strain evidence="5 6">LdCL</strain>
    </source>
</reference>
<dbReference type="Gene3D" id="3.40.50.300">
    <property type="entry name" value="P-loop containing nucleotide triphosphate hydrolases"/>
    <property type="match status" value="2"/>
</dbReference>
<keyword evidence="2" id="KW-0547">Nucleotide-binding</keyword>
<keyword evidence="5" id="KW-0378">Hydrolase</keyword>
<dbReference type="VEuPathDB" id="TriTrypDB:LdCL_160005200"/>
<organism evidence="5 6">
    <name type="scientific">Leishmania donovani</name>
    <dbReference type="NCBI Taxonomy" id="5661"/>
    <lineage>
        <taxon>Eukaryota</taxon>
        <taxon>Discoba</taxon>
        <taxon>Euglenozoa</taxon>
        <taxon>Kinetoplastea</taxon>
        <taxon>Metakinetoplastina</taxon>
        <taxon>Trypanosomatida</taxon>
        <taxon>Trypanosomatidae</taxon>
        <taxon>Leishmaniinae</taxon>
        <taxon>Leishmania</taxon>
    </lineage>
</organism>
<dbReference type="Proteomes" id="UP000274082">
    <property type="component" value="Chromosome 16"/>
</dbReference>
<feature type="domain" description="NadR/Ttd14 AAA" evidence="4">
    <location>
        <begin position="54"/>
        <end position="81"/>
    </location>
</feature>
<evidence type="ECO:0000259" key="4">
    <source>
        <dbReference type="Pfam" id="PF13521"/>
    </source>
</evidence>
<keyword evidence="3" id="KW-0418">Kinase</keyword>
<dbReference type="InterPro" id="IPR000850">
    <property type="entry name" value="Adenylat/UMP-CMP_kin"/>
</dbReference>
<evidence type="ECO:0000256" key="3">
    <source>
        <dbReference type="ARBA" id="ARBA00022777"/>
    </source>
</evidence>
<dbReference type="Gene3D" id="1.20.890.10">
    <property type="entry name" value="cAMP-dependent protein kinase regulatory subunit, dimerization-anchoring domain"/>
    <property type="match status" value="1"/>
</dbReference>
<dbReference type="PANTHER" id="PTHR23359">
    <property type="entry name" value="NUCLEOTIDE KINASE"/>
    <property type="match status" value="1"/>
</dbReference>
<dbReference type="Pfam" id="PF13521">
    <property type="entry name" value="AAA_28"/>
    <property type="match status" value="1"/>
</dbReference>
<dbReference type="VEuPathDB" id="TriTrypDB:LDHU3_16.0030"/>
<protein>
    <submittedName>
        <fullName evidence="5">Holliday junction DNA helicase ruvB N-terminus/Part of AAA domain/AAA domain containing protein, putative</fullName>
    </submittedName>
</protein>
<dbReference type="VEuPathDB" id="TriTrypDB:LdBPK_160030.1"/>
<evidence type="ECO:0000256" key="2">
    <source>
        <dbReference type="ARBA" id="ARBA00022741"/>
    </source>
</evidence>
<dbReference type="SUPFAM" id="SSF52540">
    <property type="entry name" value="P-loop containing nucleoside triphosphate hydrolases"/>
    <property type="match status" value="1"/>
</dbReference>
<dbReference type="EMBL" id="CP029515">
    <property type="protein sequence ID" value="AYU77580.1"/>
    <property type="molecule type" value="Genomic_DNA"/>
</dbReference>
<dbReference type="AlphaFoldDB" id="A0A3S7WTR3"/>
<evidence type="ECO:0000313" key="6">
    <source>
        <dbReference type="Proteomes" id="UP000274082"/>
    </source>
</evidence>
<accession>A0A3S7WTR3</accession>